<evidence type="ECO:0000256" key="1">
    <source>
        <dbReference type="ARBA" id="ARBA00004141"/>
    </source>
</evidence>
<evidence type="ECO:0000256" key="5">
    <source>
        <dbReference type="ARBA" id="ARBA00023136"/>
    </source>
</evidence>
<accession>A0A7X4H994</accession>
<keyword evidence="4 6" id="KW-1133">Transmembrane helix</keyword>
<feature type="transmembrane region" description="Helical" evidence="6">
    <location>
        <begin position="655"/>
        <end position="673"/>
    </location>
</feature>
<dbReference type="Proteomes" id="UP000450676">
    <property type="component" value="Unassembled WGS sequence"/>
</dbReference>
<keyword evidence="5 6" id="KW-0472">Membrane</keyword>
<dbReference type="Pfam" id="PF05140">
    <property type="entry name" value="ResB"/>
    <property type="match status" value="1"/>
</dbReference>
<dbReference type="InterPro" id="IPR007816">
    <property type="entry name" value="ResB-like_domain"/>
</dbReference>
<dbReference type="GO" id="GO:0016020">
    <property type="term" value="C:membrane"/>
    <property type="evidence" value="ECO:0007669"/>
    <property type="project" value="UniProtKB-SubCell"/>
</dbReference>
<evidence type="ECO:0000256" key="4">
    <source>
        <dbReference type="ARBA" id="ARBA00022989"/>
    </source>
</evidence>
<organism evidence="8 9">
    <name type="scientific">Pseudoduganella aquatica</name>
    <dbReference type="NCBI Taxonomy" id="2660641"/>
    <lineage>
        <taxon>Bacteria</taxon>
        <taxon>Pseudomonadati</taxon>
        <taxon>Pseudomonadota</taxon>
        <taxon>Betaproteobacteria</taxon>
        <taxon>Burkholderiales</taxon>
        <taxon>Oxalobacteraceae</taxon>
        <taxon>Telluria group</taxon>
        <taxon>Pseudoduganella</taxon>
    </lineage>
</organism>
<sequence length="721" mass="78974">MSTTSTAGIKLKTSRPAFDASVELLSSMRFAISLLTMIAIASVIGTIMKQNEPMSNYVNQFGPFWFEVFSKAGLYAVYSAWWFLGIMGFLVVSTTLCIVRNTPKMMKDMRSWRENVREQSLLNFHHKNDWNSPLPRAALAQQMAQRLGHAGYKAKIVEKEHATLVTAKRGAGAKFGYIFAHTAIVVICIGGLLDSDMPIRFQEWFMGKTPFAGSGVIADIPAQHRLGLGNPTYRANTAIPEGQTSNTAIIPRADGVLIQDLPFTIKLNKFNIDFYSTGMPKLFASEVEVRDHETGKIFKSVIEVNKPLIYKGLAVYQSSFEDGGSKLKLKGYPMAGAGKDSFDVEGEVNSATPLGKEYSIEWTGFRPFNVENMASQDARGVAKGEKLEEGFARGLRSLDRQLGSAAKNANNKDLKNVGPSVQYKLRDQTGQAREFQNYMQPVTVDGATVFLAGVRANPGDPFSYLRIPADDEHTVKEWMRLRAALQDPALRAVAAERYARRAMPAGGSVANSAASPAASAGGAALRGQLEQSSARSLNMFAGAEAGDAKDGSTAAGFVAISRFLEKVPPAEQEKAADIFMKILNGSMWELWQAAREKDGLAPVEGNELHGRFLQLATNALSDASFYGAPVYLQLDEFNEVKASVFQVTKSPGKNVVYLGCLFLVLGVFSMFYIRERRLWVWIKDGGEGAGAHALMAMSTQRKTLDFDKEFADLKEKLPQSA</sequence>
<keyword evidence="9" id="KW-1185">Reference proteome</keyword>
<keyword evidence="2 6" id="KW-0812">Transmembrane</keyword>
<name>A0A7X4H994_9BURK</name>
<feature type="transmembrane region" description="Helical" evidence="6">
    <location>
        <begin position="30"/>
        <end position="48"/>
    </location>
</feature>
<dbReference type="EMBL" id="WWCU01000005">
    <property type="protein sequence ID" value="MYN07036.1"/>
    <property type="molecule type" value="Genomic_DNA"/>
</dbReference>
<feature type="transmembrane region" description="Helical" evidence="6">
    <location>
        <begin position="175"/>
        <end position="193"/>
    </location>
</feature>
<comment type="caution">
    <text evidence="8">The sequence shown here is derived from an EMBL/GenBank/DDBJ whole genome shotgun (WGS) entry which is preliminary data.</text>
</comment>
<keyword evidence="3" id="KW-0201">Cytochrome c-type biogenesis</keyword>
<dbReference type="PANTHER" id="PTHR31566">
    <property type="entry name" value="CYTOCHROME C BIOGENESIS PROTEIN CCS1, CHLOROPLASTIC"/>
    <property type="match status" value="1"/>
</dbReference>
<dbReference type="AlphaFoldDB" id="A0A7X4H994"/>
<dbReference type="InterPro" id="IPR023494">
    <property type="entry name" value="Cyt_c_bgen_Ccs1/CcsB/ResB"/>
</dbReference>
<proteinExistence type="predicted"/>
<comment type="subcellular location">
    <subcellularLocation>
        <location evidence="1">Membrane</location>
        <topology evidence="1">Multi-pass membrane protein</topology>
    </subcellularLocation>
</comment>
<feature type="domain" description="ResB-like" evidence="7">
    <location>
        <begin position="28"/>
        <end position="711"/>
    </location>
</feature>
<evidence type="ECO:0000313" key="9">
    <source>
        <dbReference type="Proteomes" id="UP000450676"/>
    </source>
</evidence>
<evidence type="ECO:0000256" key="6">
    <source>
        <dbReference type="SAM" id="Phobius"/>
    </source>
</evidence>
<gene>
    <name evidence="8" type="ORF">GTP77_06750</name>
</gene>
<evidence type="ECO:0000313" key="8">
    <source>
        <dbReference type="EMBL" id="MYN07036.1"/>
    </source>
</evidence>
<reference evidence="8 9" key="1">
    <citation type="submission" date="2019-12" db="EMBL/GenBank/DDBJ databases">
        <title>Novel species isolated from a subtropical stream in China.</title>
        <authorList>
            <person name="Lu H."/>
        </authorList>
    </citation>
    <scope>NUCLEOTIDE SEQUENCE [LARGE SCALE GENOMIC DNA]</scope>
    <source>
        <strain evidence="8 9">FT127W</strain>
    </source>
</reference>
<feature type="transmembrane region" description="Helical" evidence="6">
    <location>
        <begin position="80"/>
        <end position="99"/>
    </location>
</feature>
<evidence type="ECO:0000256" key="3">
    <source>
        <dbReference type="ARBA" id="ARBA00022748"/>
    </source>
</evidence>
<evidence type="ECO:0000259" key="7">
    <source>
        <dbReference type="Pfam" id="PF05140"/>
    </source>
</evidence>
<dbReference type="RefSeq" id="WP_161071414.1">
    <property type="nucleotide sequence ID" value="NZ_CP086370.1"/>
</dbReference>
<dbReference type="PANTHER" id="PTHR31566:SF0">
    <property type="entry name" value="CYTOCHROME C BIOGENESIS PROTEIN CCS1, CHLOROPLASTIC"/>
    <property type="match status" value="1"/>
</dbReference>
<evidence type="ECO:0000256" key="2">
    <source>
        <dbReference type="ARBA" id="ARBA00022692"/>
    </source>
</evidence>
<dbReference type="GO" id="GO:0017004">
    <property type="term" value="P:cytochrome complex assembly"/>
    <property type="evidence" value="ECO:0007669"/>
    <property type="project" value="UniProtKB-KW"/>
</dbReference>
<protein>
    <submittedName>
        <fullName evidence="8">Cytochrome c biogenesis protein ResB</fullName>
    </submittedName>
</protein>